<dbReference type="PROSITE" id="PS50977">
    <property type="entry name" value="HTH_TETR_2"/>
    <property type="match status" value="1"/>
</dbReference>
<evidence type="ECO:0000259" key="6">
    <source>
        <dbReference type="PROSITE" id="PS50977"/>
    </source>
</evidence>
<keyword evidence="8" id="KW-1185">Reference proteome</keyword>
<dbReference type="RefSeq" id="WP_377852907.1">
    <property type="nucleotide sequence ID" value="NZ_JBHLZU010000014.1"/>
</dbReference>
<dbReference type="PRINTS" id="PR00455">
    <property type="entry name" value="HTHTETR"/>
</dbReference>
<feature type="region of interest" description="Disordered" evidence="5">
    <location>
        <begin position="197"/>
        <end position="220"/>
    </location>
</feature>
<dbReference type="PANTHER" id="PTHR30055">
    <property type="entry name" value="HTH-TYPE TRANSCRIPTIONAL REGULATOR RUTR"/>
    <property type="match status" value="1"/>
</dbReference>
<comment type="caution">
    <text evidence="7">The sequence shown here is derived from an EMBL/GenBank/DDBJ whole genome shotgun (WGS) entry which is preliminary data.</text>
</comment>
<feature type="compositionally biased region" description="Polar residues" evidence="5">
    <location>
        <begin position="202"/>
        <end position="211"/>
    </location>
</feature>
<evidence type="ECO:0000313" key="7">
    <source>
        <dbReference type="EMBL" id="MFB9905604.1"/>
    </source>
</evidence>
<dbReference type="InterPro" id="IPR001647">
    <property type="entry name" value="HTH_TetR"/>
</dbReference>
<protein>
    <submittedName>
        <fullName evidence="7">TetR family transcriptional regulator</fullName>
    </submittedName>
</protein>
<dbReference type="Pfam" id="PF00440">
    <property type="entry name" value="TetR_N"/>
    <property type="match status" value="1"/>
</dbReference>
<name>A0ABV5ZXG9_9PSEU</name>
<reference evidence="7 8" key="1">
    <citation type="submission" date="2024-09" db="EMBL/GenBank/DDBJ databases">
        <authorList>
            <person name="Sun Q."/>
            <person name="Mori K."/>
        </authorList>
    </citation>
    <scope>NUCLEOTIDE SEQUENCE [LARGE SCALE GENOMIC DNA]</scope>
    <source>
        <strain evidence="7 8">TBRC 7907</strain>
    </source>
</reference>
<feature type="domain" description="HTH tetR-type" evidence="6">
    <location>
        <begin position="11"/>
        <end position="71"/>
    </location>
</feature>
<organism evidence="7 8">
    <name type="scientific">Allokutzneria oryzae</name>
    <dbReference type="NCBI Taxonomy" id="1378989"/>
    <lineage>
        <taxon>Bacteria</taxon>
        <taxon>Bacillati</taxon>
        <taxon>Actinomycetota</taxon>
        <taxon>Actinomycetes</taxon>
        <taxon>Pseudonocardiales</taxon>
        <taxon>Pseudonocardiaceae</taxon>
        <taxon>Allokutzneria</taxon>
    </lineage>
</organism>
<dbReference type="EMBL" id="JBHLZU010000014">
    <property type="protein sequence ID" value="MFB9905604.1"/>
    <property type="molecule type" value="Genomic_DNA"/>
</dbReference>
<keyword evidence="2 4" id="KW-0238">DNA-binding</keyword>
<dbReference type="Gene3D" id="1.10.10.60">
    <property type="entry name" value="Homeodomain-like"/>
    <property type="match status" value="1"/>
</dbReference>
<keyword evidence="1" id="KW-0805">Transcription regulation</keyword>
<evidence type="ECO:0000256" key="4">
    <source>
        <dbReference type="PROSITE-ProRule" id="PRU00335"/>
    </source>
</evidence>
<evidence type="ECO:0000256" key="3">
    <source>
        <dbReference type="ARBA" id="ARBA00023163"/>
    </source>
</evidence>
<dbReference type="InterPro" id="IPR009057">
    <property type="entry name" value="Homeodomain-like_sf"/>
</dbReference>
<dbReference type="InterPro" id="IPR050109">
    <property type="entry name" value="HTH-type_TetR-like_transc_reg"/>
</dbReference>
<dbReference type="Gene3D" id="1.10.357.10">
    <property type="entry name" value="Tetracycline Repressor, domain 2"/>
    <property type="match status" value="1"/>
</dbReference>
<evidence type="ECO:0000256" key="2">
    <source>
        <dbReference type="ARBA" id="ARBA00023125"/>
    </source>
</evidence>
<dbReference type="PANTHER" id="PTHR30055:SF234">
    <property type="entry name" value="HTH-TYPE TRANSCRIPTIONAL REGULATOR BETI"/>
    <property type="match status" value="1"/>
</dbReference>
<proteinExistence type="predicted"/>
<sequence length="220" mass="24086">MTESRRERKKQQTRRLLTETAIRLFAEQGYEQTTVAQIAEAADVATKTFFNYFPSKEDVLFADNGPSSAVPLEVIASRGPGESVADLLLRAYEAMRADYLSLDTGLRDPALMRIYARLLLSVPALQARALHMTFKVQREMAAALLKVYPDELDPVGAAAVVGALAGGAQQAALTSMELGEPEERFWASVRRGVEIALRGHPQTRQTPSVATSAADDRHGR</sequence>
<evidence type="ECO:0000256" key="5">
    <source>
        <dbReference type="SAM" id="MobiDB-lite"/>
    </source>
</evidence>
<evidence type="ECO:0000313" key="8">
    <source>
        <dbReference type="Proteomes" id="UP001589693"/>
    </source>
</evidence>
<dbReference type="Proteomes" id="UP001589693">
    <property type="component" value="Unassembled WGS sequence"/>
</dbReference>
<keyword evidence="3" id="KW-0804">Transcription</keyword>
<evidence type="ECO:0000256" key="1">
    <source>
        <dbReference type="ARBA" id="ARBA00023015"/>
    </source>
</evidence>
<feature type="DNA-binding region" description="H-T-H motif" evidence="4">
    <location>
        <begin position="34"/>
        <end position="53"/>
    </location>
</feature>
<dbReference type="SUPFAM" id="SSF46689">
    <property type="entry name" value="Homeodomain-like"/>
    <property type="match status" value="1"/>
</dbReference>
<accession>A0ABV5ZXG9</accession>
<gene>
    <name evidence="7" type="ORF">ACFFQA_16855</name>
</gene>